<feature type="domain" description="FAD/NAD(P)-binding" evidence="5">
    <location>
        <begin position="38"/>
        <end position="221"/>
    </location>
</feature>
<evidence type="ECO:0000256" key="4">
    <source>
        <dbReference type="SAM" id="SignalP"/>
    </source>
</evidence>
<evidence type="ECO:0000256" key="1">
    <source>
        <dbReference type="ARBA" id="ARBA00022630"/>
    </source>
</evidence>
<proteinExistence type="predicted"/>
<keyword evidence="6" id="KW-0503">Monooxygenase</keyword>
<dbReference type="PANTHER" id="PTHR23023">
    <property type="entry name" value="DIMETHYLANILINE MONOOXYGENASE"/>
    <property type="match status" value="1"/>
</dbReference>
<accession>A0A6A6NPZ7</accession>
<keyword evidence="4" id="KW-0732">Signal</keyword>
<dbReference type="InterPro" id="IPR036188">
    <property type="entry name" value="FAD/NAD-bd_sf"/>
</dbReference>
<dbReference type="AlphaFoldDB" id="A0A6A6NPZ7"/>
<keyword evidence="3" id="KW-0560">Oxidoreductase</keyword>
<evidence type="ECO:0000259" key="5">
    <source>
        <dbReference type="Pfam" id="PF07992"/>
    </source>
</evidence>
<sequence>MDLLWVPLVWLFHLFQKLVIALFSPKTPKPHQSLLGPRVAVIGAGLSGVSGAAHCIGYGCDVMIFERHPRDGLGGIWAQVNENSGLQISSVMYRFHPARIIEEIEKVWHRYGLEGKTVFNTPVTTVRRKGAKWTLNDGEQGSFDGVIAAIGTCGDPKMIHLPNQEAFGGVIEHSSRLDGTDFIGNRVVVIGGGASAVEALEDATDKGASRVDILPRSDKWLIPRNPIIDALLSLNIFGYENWLAWIPEWYLKNFFYRDLKDLVPAKKGLFESTPMCNDAVLDQIRHGQAEWLRGDPIEYTGKGILFNHRDRGVPKGGPGKREIVEADIVIYATGFRRPDLHFLPDDVFSPPYQPPAWYLQTFPPQYPTLCALNSNFVNAIGTVGHVHIGIYTRLLLMFLLDRSTIPSQKSVKRWIDTTRWMKKRAPTRAFDFFTYGEMFLWFAECILMSPRRWKWVPFVFLGWGYYADQPRPRMMNSI</sequence>
<dbReference type="InterPro" id="IPR023753">
    <property type="entry name" value="FAD/NAD-binding_dom"/>
</dbReference>
<feature type="signal peptide" evidence="4">
    <location>
        <begin position="1"/>
        <end position="21"/>
    </location>
</feature>
<gene>
    <name evidence="6" type="ORF">BDY21DRAFT_387936</name>
</gene>
<feature type="chain" id="PRO_5025673729" evidence="4">
    <location>
        <begin position="22"/>
        <end position="478"/>
    </location>
</feature>
<dbReference type="Gene3D" id="3.50.50.60">
    <property type="entry name" value="FAD/NAD(P)-binding domain"/>
    <property type="match status" value="1"/>
</dbReference>
<keyword evidence="7" id="KW-1185">Reference proteome</keyword>
<dbReference type="GO" id="GO:0004497">
    <property type="term" value="F:monooxygenase activity"/>
    <property type="evidence" value="ECO:0007669"/>
    <property type="project" value="UniProtKB-KW"/>
</dbReference>
<keyword evidence="1" id="KW-0285">Flavoprotein</keyword>
<dbReference type="PRINTS" id="PR00419">
    <property type="entry name" value="ADXRDTASE"/>
</dbReference>
<evidence type="ECO:0000256" key="3">
    <source>
        <dbReference type="ARBA" id="ARBA00023002"/>
    </source>
</evidence>
<organism evidence="6 7">
    <name type="scientific">Lineolata rhizophorae</name>
    <dbReference type="NCBI Taxonomy" id="578093"/>
    <lineage>
        <taxon>Eukaryota</taxon>
        <taxon>Fungi</taxon>
        <taxon>Dikarya</taxon>
        <taxon>Ascomycota</taxon>
        <taxon>Pezizomycotina</taxon>
        <taxon>Dothideomycetes</taxon>
        <taxon>Dothideomycetes incertae sedis</taxon>
        <taxon>Lineolatales</taxon>
        <taxon>Lineolataceae</taxon>
        <taxon>Lineolata</taxon>
    </lineage>
</organism>
<evidence type="ECO:0000256" key="2">
    <source>
        <dbReference type="ARBA" id="ARBA00022827"/>
    </source>
</evidence>
<evidence type="ECO:0000313" key="6">
    <source>
        <dbReference type="EMBL" id="KAF2453806.1"/>
    </source>
</evidence>
<dbReference type="OrthoDB" id="66881at2759"/>
<dbReference type="SUPFAM" id="SSF51905">
    <property type="entry name" value="FAD/NAD(P)-binding domain"/>
    <property type="match status" value="1"/>
</dbReference>
<protein>
    <submittedName>
        <fullName evidence="6">Dimethylaniline monooxygenase (N-oxide forming)</fullName>
    </submittedName>
</protein>
<evidence type="ECO:0000313" key="7">
    <source>
        <dbReference type="Proteomes" id="UP000799766"/>
    </source>
</evidence>
<name>A0A6A6NPZ7_9PEZI</name>
<dbReference type="Pfam" id="PF07992">
    <property type="entry name" value="Pyr_redox_2"/>
    <property type="match status" value="1"/>
</dbReference>
<reference evidence="6" key="1">
    <citation type="journal article" date="2020" name="Stud. Mycol.">
        <title>101 Dothideomycetes genomes: a test case for predicting lifestyles and emergence of pathogens.</title>
        <authorList>
            <person name="Haridas S."/>
            <person name="Albert R."/>
            <person name="Binder M."/>
            <person name="Bloem J."/>
            <person name="Labutti K."/>
            <person name="Salamov A."/>
            <person name="Andreopoulos B."/>
            <person name="Baker S."/>
            <person name="Barry K."/>
            <person name="Bills G."/>
            <person name="Bluhm B."/>
            <person name="Cannon C."/>
            <person name="Castanera R."/>
            <person name="Culley D."/>
            <person name="Daum C."/>
            <person name="Ezra D."/>
            <person name="Gonzalez J."/>
            <person name="Henrissat B."/>
            <person name="Kuo A."/>
            <person name="Liang C."/>
            <person name="Lipzen A."/>
            <person name="Lutzoni F."/>
            <person name="Magnuson J."/>
            <person name="Mondo S."/>
            <person name="Nolan M."/>
            <person name="Ohm R."/>
            <person name="Pangilinan J."/>
            <person name="Park H.-J."/>
            <person name="Ramirez L."/>
            <person name="Alfaro M."/>
            <person name="Sun H."/>
            <person name="Tritt A."/>
            <person name="Yoshinaga Y."/>
            <person name="Zwiers L.-H."/>
            <person name="Turgeon B."/>
            <person name="Goodwin S."/>
            <person name="Spatafora J."/>
            <person name="Crous P."/>
            <person name="Grigoriev I."/>
        </authorList>
    </citation>
    <scope>NUCLEOTIDE SEQUENCE</scope>
    <source>
        <strain evidence="6">ATCC 16933</strain>
    </source>
</reference>
<dbReference type="InterPro" id="IPR050346">
    <property type="entry name" value="FMO-like"/>
</dbReference>
<keyword evidence="2" id="KW-0274">FAD</keyword>
<dbReference type="EMBL" id="MU001695">
    <property type="protein sequence ID" value="KAF2453806.1"/>
    <property type="molecule type" value="Genomic_DNA"/>
</dbReference>
<dbReference type="Proteomes" id="UP000799766">
    <property type="component" value="Unassembled WGS sequence"/>
</dbReference>